<keyword evidence="13" id="KW-1185">Reference proteome</keyword>
<evidence type="ECO:0000259" key="8">
    <source>
        <dbReference type="Pfam" id="PF23383"/>
    </source>
</evidence>
<dbReference type="Pfam" id="PF23383">
    <property type="entry name" value="Beta-prop_IFT140_1st"/>
    <property type="match status" value="2"/>
</dbReference>
<feature type="compositionally biased region" description="Gly residues" evidence="7">
    <location>
        <begin position="745"/>
        <end position="767"/>
    </location>
</feature>
<evidence type="ECO:0000259" key="10">
    <source>
        <dbReference type="Pfam" id="PF24760"/>
    </source>
</evidence>
<dbReference type="GO" id="GO:0030991">
    <property type="term" value="C:intraciliary transport particle A"/>
    <property type="evidence" value="ECO:0007669"/>
    <property type="project" value="TreeGrafter"/>
</dbReference>
<reference evidence="12 13" key="1">
    <citation type="submission" date="2019-07" db="EMBL/GenBank/DDBJ databases">
        <title>Genomes of Cafeteria roenbergensis.</title>
        <authorList>
            <person name="Fischer M.G."/>
            <person name="Hackl T."/>
            <person name="Roman M."/>
        </authorList>
    </citation>
    <scope>NUCLEOTIDE SEQUENCE [LARGE SCALE GENOMIC DNA]</scope>
    <source>
        <strain evidence="12 13">BVI</strain>
    </source>
</reference>
<sequence length="1551" mass="162743">MASYVCYPCGSLPRDSPVRSVAASPVEALAAAIGVDGAVHIVDDEGSLAVDRPIDSRTSKEPTVLCWHPREPTLIIGWHDGRVQSVSVSQDGKASVFEGGADHKSAIVDIVVSPEGGRVLSTDSAGVACVWRFDGRGRFSRLHTYRSAGGGSALTKSVWVPTRVPDGSGGTASLMAFFAGTDGGWLVYGDDQGNCNRVGGDFRAPIDVLEYDPASRRMVVITRDLAMAVLEVGPSAKPTLVTRAKLAVRASRGITATAWLGQGVLSTATGEEPAARAWLVGQGEGAGSSFLVKLSAKGRAIPRSDRVSAVAFLGSRSLLALGTVEGRVLVLRRVAAQEAGAGAGAGAADAPGSPSRVTAASSPARAGAIGSGPAGVAASAAGGKAAHPDWTLLRQVEVGGGVHSLSWSAAKGVLAVGHEAGAAVLQQVPMRRVMRWPLVAGQTGVRSVVVCSAEDPSARMSVDVPLNIKGIDCTHKTLIAFSARHIAVFEVANALEPSPGVSSPRAASLHNKFPFSCRDAVVYGDPRKSADNDTILAAAPAAVVSLNREGVIKHSLPVPATDGGPVCMARRGRFVAVATDAGALKLLDASRSEPRVLAEARFEVPGTADVVGLVQRMAVSADGKRVAIISSRAVGQRAGQAPGGFAPSPAAPGAPGVDPLVVREPDTRVHVWSTASASVASIECGRGRVPVDAAWDDTEARLLAVQTESSAAAGVDEAADSLDGAAAAAAAAAARGLGEAAPAGLGGGAPGSGEDGDAGADGSGGRAGETEVQTFFVTPEGRLLKHDSIPMQPPLDALLGLRVPDLVFMATEGDASTPAVAADGGVADAAGSSTAVVTRSLRDFAGLEDAPADTKAALLEFAFQLALGSMDAAFAAVKGVDSFSVWRSMAHMCVKSRRLDVAAVCLGNMGHVRGVRALRAAEAEPETESRVAMVAVQLGLLRDASRLYQDCGRFDLLNSMLQGCGEWTRALAVAGTADRIHERTTHHRYASHLESVGDISGAVEHYELAGTAKQDVPRMLAVKGRFAELREYVKRKADKDLTRWMGQFALSQNNGELAARLFNEAGAGLDLTRLLCMRREFDNASRLVMQTKDVPSAVHLARQLRSMGKHAEAIRHLEAVGRFDHATRVAIDAGMDTEAMTLALRADAPSQRAAAAYFREQGDLPRAVQLLRKGGDLAGALSLCFEGELFDDLEAVADELARRSASSAASGVASAPVPTSTLRRCAEFFADHGQHAKAVSMLLHSRKPEEALEVAEAHRVPLTADMADALILPSKAPEGVDPASHKTRREGLLLRAARLLRKQEAFQLATKMYTQAGDTVKAMKCLIKSGDKEKIMVFAGVSRSKEIYVLAANFLQSLDWRTDAEVMKAIVSFYSKARAWGQLSGFFDACAQVEIDEFRNYDKAIGAMTQAAKVAAKIADEPSRSERLRSLESRIAVMRKYLAARAAEAEDPETMLALCGELLDQPDADQAIRTGDVFALLIEHYFKAGEAEKAYRLLEAMRERGIAVTQFLDTSDVDAIYRAAGVDPRSGGDDDVVDDEIDEDIADEVDE</sequence>
<dbReference type="InterPro" id="IPR056155">
    <property type="entry name" value="Beta-prop_IFT140_2nd"/>
</dbReference>
<feature type="compositionally biased region" description="Low complexity" evidence="7">
    <location>
        <begin position="342"/>
        <end position="352"/>
    </location>
</feature>
<dbReference type="Pfam" id="PF24760">
    <property type="entry name" value="TPR_IF140_C"/>
    <property type="match status" value="1"/>
</dbReference>
<evidence type="ECO:0000256" key="2">
    <source>
        <dbReference type="ARBA" id="ARBA00022574"/>
    </source>
</evidence>
<comment type="subcellular location">
    <subcellularLocation>
        <location evidence="1">Cell projection</location>
        <location evidence="1">Cilium</location>
    </subcellularLocation>
</comment>
<dbReference type="EMBL" id="VLTN01000001">
    <property type="protein sequence ID" value="KAA0157768.1"/>
    <property type="molecule type" value="Genomic_DNA"/>
</dbReference>
<evidence type="ECO:0000256" key="5">
    <source>
        <dbReference type="ARBA" id="ARBA00023273"/>
    </source>
</evidence>
<dbReference type="InterPro" id="IPR056154">
    <property type="entry name" value="Beta-prop_IFT140_1st"/>
</dbReference>
<dbReference type="GO" id="GO:0036064">
    <property type="term" value="C:ciliary basal body"/>
    <property type="evidence" value="ECO:0007669"/>
    <property type="project" value="TreeGrafter"/>
</dbReference>
<dbReference type="SUPFAM" id="SSF75011">
    <property type="entry name" value="3-carboxy-cis,cis-mucoante lactonizing enzyme"/>
    <property type="match status" value="1"/>
</dbReference>
<dbReference type="Gene3D" id="1.25.40.470">
    <property type="match status" value="2"/>
</dbReference>
<feature type="domain" description="IFT140 first beta-propeller" evidence="8">
    <location>
        <begin position="171"/>
        <end position="337"/>
    </location>
</feature>
<name>A0A5A8CYA1_CAFRO</name>
<dbReference type="PANTHER" id="PTHR15722:SF7">
    <property type="entry name" value="INTRAFLAGELLAR TRANSPORT PROTEIN 140 HOMOLOG"/>
    <property type="match status" value="1"/>
</dbReference>
<keyword evidence="5" id="KW-0966">Cell projection</keyword>
<evidence type="ECO:0000313" key="12">
    <source>
        <dbReference type="EMBL" id="KAA0157768.1"/>
    </source>
</evidence>
<organism evidence="12 13">
    <name type="scientific">Cafeteria roenbergensis</name>
    <name type="common">Marine flagellate</name>
    <dbReference type="NCBI Taxonomy" id="33653"/>
    <lineage>
        <taxon>Eukaryota</taxon>
        <taxon>Sar</taxon>
        <taxon>Stramenopiles</taxon>
        <taxon>Bigyra</taxon>
        <taxon>Opalozoa</taxon>
        <taxon>Bicosoecida</taxon>
        <taxon>Cafeteriaceae</taxon>
        <taxon>Cafeteria</taxon>
    </lineage>
</organism>
<dbReference type="OMA" id="YAQFMES"/>
<dbReference type="Pfam" id="PF23385">
    <property type="entry name" value="Beta-prop_IFT140_2nd"/>
    <property type="match status" value="1"/>
</dbReference>
<evidence type="ECO:0000256" key="4">
    <source>
        <dbReference type="ARBA" id="ARBA00023069"/>
    </source>
</evidence>
<dbReference type="InterPro" id="IPR056168">
    <property type="entry name" value="TPR_IF140/IFT172/WDR19"/>
</dbReference>
<dbReference type="NCBIfam" id="TIGR00756">
    <property type="entry name" value="PPR"/>
    <property type="match status" value="1"/>
</dbReference>
<feature type="region of interest" description="Disordered" evidence="7">
    <location>
        <begin position="745"/>
        <end position="768"/>
    </location>
</feature>
<dbReference type="Proteomes" id="UP000323011">
    <property type="component" value="Unassembled WGS sequence"/>
</dbReference>
<dbReference type="SUPFAM" id="SSF50978">
    <property type="entry name" value="WD40 repeat-like"/>
    <property type="match status" value="1"/>
</dbReference>
<dbReference type="PROSITE" id="PS51375">
    <property type="entry name" value="PPR"/>
    <property type="match status" value="1"/>
</dbReference>
<evidence type="ECO:0000256" key="6">
    <source>
        <dbReference type="PROSITE-ProRule" id="PRU00708"/>
    </source>
</evidence>
<dbReference type="InterPro" id="IPR015943">
    <property type="entry name" value="WD40/YVTN_repeat-like_dom_sf"/>
</dbReference>
<keyword evidence="2" id="KW-0853">WD repeat</keyword>
<dbReference type="InterPro" id="IPR036322">
    <property type="entry name" value="WD40_repeat_dom_sf"/>
</dbReference>
<feature type="repeat" description="PPR" evidence="6">
    <location>
        <begin position="1474"/>
        <end position="1508"/>
    </location>
</feature>
<dbReference type="InterPro" id="IPR056156">
    <property type="entry name" value="TPR_IF140_C"/>
</dbReference>
<dbReference type="Pfam" id="PF24762">
    <property type="entry name" value="TPR_IF140-IFT172"/>
    <property type="match status" value="1"/>
</dbReference>
<feature type="compositionally biased region" description="Acidic residues" evidence="7">
    <location>
        <begin position="1533"/>
        <end position="1551"/>
    </location>
</feature>
<proteinExistence type="predicted"/>
<evidence type="ECO:0000256" key="7">
    <source>
        <dbReference type="SAM" id="MobiDB-lite"/>
    </source>
</evidence>
<evidence type="ECO:0000313" key="13">
    <source>
        <dbReference type="Proteomes" id="UP000323011"/>
    </source>
</evidence>
<keyword evidence="4" id="KW-0969">Cilium</keyword>
<dbReference type="GO" id="GO:0005930">
    <property type="term" value="C:axoneme"/>
    <property type="evidence" value="ECO:0007669"/>
    <property type="project" value="TreeGrafter"/>
</dbReference>
<gene>
    <name evidence="12" type="ORF">FNF29_00342</name>
</gene>
<accession>A0A5A8CYA1</accession>
<comment type="caution">
    <text evidence="12">The sequence shown here is derived from an EMBL/GenBank/DDBJ whole genome shotgun (WGS) entry which is preliminary data.</text>
</comment>
<evidence type="ECO:0000256" key="3">
    <source>
        <dbReference type="ARBA" id="ARBA00022737"/>
    </source>
</evidence>
<evidence type="ECO:0000256" key="1">
    <source>
        <dbReference type="ARBA" id="ARBA00004138"/>
    </source>
</evidence>
<dbReference type="InterPro" id="IPR002885">
    <property type="entry name" value="PPR_rpt"/>
</dbReference>
<feature type="domain" description="IF140/IFT172/WDR19 TPR" evidence="11">
    <location>
        <begin position="868"/>
        <end position="1373"/>
    </location>
</feature>
<evidence type="ECO:0000259" key="11">
    <source>
        <dbReference type="Pfam" id="PF24762"/>
    </source>
</evidence>
<dbReference type="PANTHER" id="PTHR15722">
    <property type="entry name" value="IFT140/172-RELATED"/>
    <property type="match status" value="1"/>
</dbReference>
<protein>
    <submittedName>
        <fullName evidence="12">Uncharacterized protein</fullName>
    </submittedName>
</protein>
<feature type="domain" description="IF140 C-terminal TPR" evidence="10">
    <location>
        <begin position="1382"/>
        <end position="1502"/>
    </location>
</feature>
<dbReference type="Gene3D" id="2.130.10.10">
    <property type="entry name" value="YVTN repeat-like/Quinoprotein amine dehydrogenase"/>
    <property type="match status" value="1"/>
</dbReference>
<feature type="domain" description="IFT140 second beta-propeller" evidence="9">
    <location>
        <begin position="442"/>
        <end position="634"/>
    </location>
</feature>
<keyword evidence="3" id="KW-0677">Repeat</keyword>
<evidence type="ECO:0000259" key="9">
    <source>
        <dbReference type="Pfam" id="PF23385"/>
    </source>
</evidence>
<feature type="region of interest" description="Disordered" evidence="7">
    <location>
        <begin position="1526"/>
        <end position="1551"/>
    </location>
</feature>
<feature type="domain" description="IFT140 first beta-propeller" evidence="8">
    <location>
        <begin position="35"/>
        <end position="147"/>
    </location>
</feature>
<feature type="region of interest" description="Disordered" evidence="7">
    <location>
        <begin position="342"/>
        <end position="364"/>
    </location>
</feature>
<dbReference type="GO" id="GO:0035721">
    <property type="term" value="P:intraciliary retrograde transport"/>
    <property type="evidence" value="ECO:0007669"/>
    <property type="project" value="TreeGrafter"/>
</dbReference>